<dbReference type="Proteomes" id="UP000054538">
    <property type="component" value="Unassembled WGS sequence"/>
</dbReference>
<protein>
    <recommendedName>
        <fullName evidence="3">HAT C-terminal dimerisation domain-containing protein</fullName>
    </recommendedName>
</protein>
<dbReference type="EMBL" id="KN827268">
    <property type="protein sequence ID" value="KIK76837.1"/>
    <property type="molecule type" value="Genomic_DNA"/>
</dbReference>
<feature type="non-terminal residue" evidence="1">
    <location>
        <position position="183"/>
    </location>
</feature>
<proteinExistence type="predicted"/>
<accession>A0A0D0C0M4</accession>
<evidence type="ECO:0000313" key="2">
    <source>
        <dbReference type="Proteomes" id="UP000054538"/>
    </source>
</evidence>
<dbReference type="AlphaFoldDB" id="A0A0D0C0M4"/>
<keyword evidence="2" id="KW-1185">Reference proteome</keyword>
<evidence type="ECO:0008006" key="3">
    <source>
        <dbReference type="Google" id="ProtNLM"/>
    </source>
</evidence>
<reference evidence="1 2" key="1">
    <citation type="submission" date="2014-04" db="EMBL/GenBank/DDBJ databases">
        <authorList>
            <consortium name="DOE Joint Genome Institute"/>
            <person name="Kuo A."/>
            <person name="Kohler A."/>
            <person name="Jargeat P."/>
            <person name="Nagy L.G."/>
            <person name="Floudas D."/>
            <person name="Copeland A."/>
            <person name="Barry K.W."/>
            <person name="Cichocki N."/>
            <person name="Veneault-Fourrey C."/>
            <person name="LaButti K."/>
            <person name="Lindquist E.A."/>
            <person name="Lipzen A."/>
            <person name="Lundell T."/>
            <person name="Morin E."/>
            <person name="Murat C."/>
            <person name="Sun H."/>
            <person name="Tunlid A."/>
            <person name="Henrissat B."/>
            <person name="Grigoriev I.V."/>
            <person name="Hibbett D.S."/>
            <person name="Martin F."/>
            <person name="Nordberg H.P."/>
            <person name="Cantor M.N."/>
            <person name="Hua S.X."/>
        </authorList>
    </citation>
    <scope>NUCLEOTIDE SEQUENCE [LARGE SCALE GENOMIC DNA]</scope>
    <source>
        <strain evidence="1 2">Ve08.2h10</strain>
    </source>
</reference>
<dbReference type="HOGENOM" id="CLU_080325_1_0_1"/>
<organism evidence="1 2">
    <name type="scientific">Paxillus rubicundulus Ve08.2h10</name>
    <dbReference type="NCBI Taxonomy" id="930991"/>
    <lineage>
        <taxon>Eukaryota</taxon>
        <taxon>Fungi</taxon>
        <taxon>Dikarya</taxon>
        <taxon>Basidiomycota</taxon>
        <taxon>Agaricomycotina</taxon>
        <taxon>Agaricomycetes</taxon>
        <taxon>Agaricomycetidae</taxon>
        <taxon>Boletales</taxon>
        <taxon>Paxilineae</taxon>
        <taxon>Paxillaceae</taxon>
        <taxon>Paxillus</taxon>
    </lineage>
</organism>
<dbReference type="SUPFAM" id="SSF53098">
    <property type="entry name" value="Ribonuclease H-like"/>
    <property type="match status" value="1"/>
</dbReference>
<dbReference type="OrthoDB" id="2423954at2759"/>
<dbReference type="InParanoid" id="A0A0D0C0M4"/>
<dbReference type="InterPro" id="IPR012337">
    <property type="entry name" value="RNaseH-like_sf"/>
</dbReference>
<evidence type="ECO:0000313" key="1">
    <source>
        <dbReference type="EMBL" id="KIK76837.1"/>
    </source>
</evidence>
<gene>
    <name evidence="1" type="ORF">PAXRUDRAFT_168602</name>
</gene>
<sequence length="183" mass="20297">AALQSAERHWACCDQEVFIAAIIINPFYQVAPFNKISLTTHAGLAALFGCLGLHFYGESAPVELLTDLEHYLVSSGDFACMDIYKDSLLACAALSHTTIDALDVWNALSHPGTKPRPLHKIACCVLSICPNSVSCKRLFSVFGSILTKWHNRLSTKNLTRLAELKMYVHEEHVCNNTVKKHLK</sequence>
<reference evidence="2" key="2">
    <citation type="submission" date="2015-01" db="EMBL/GenBank/DDBJ databases">
        <title>Evolutionary Origins and Diversification of the Mycorrhizal Mutualists.</title>
        <authorList>
            <consortium name="DOE Joint Genome Institute"/>
            <consortium name="Mycorrhizal Genomics Consortium"/>
            <person name="Kohler A."/>
            <person name="Kuo A."/>
            <person name="Nagy L.G."/>
            <person name="Floudas D."/>
            <person name="Copeland A."/>
            <person name="Barry K.W."/>
            <person name="Cichocki N."/>
            <person name="Veneault-Fourrey C."/>
            <person name="LaButti K."/>
            <person name="Lindquist E.A."/>
            <person name="Lipzen A."/>
            <person name="Lundell T."/>
            <person name="Morin E."/>
            <person name="Murat C."/>
            <person name="Riley R."/>
            <person name="Ohm R."/>
            <person name="Sun H."/>
            <person name="Tunlid A."/>
            <person name="Henrissat B."/>
            <person name="Grigoriev I.V."/>
            <person name="Hibbett D.S."/>
            <person name="Martin F."/>
        </authorList>
    </citation>
    <scope>NUCLEOTIDE SEQUENCE [LARGE SCALE GENOMIC DNA]</scope>
    <source>
        <strain evidence="2">Ve08.2h10</strain>
    </source>
</reference>
<name>A0A0D0C0M4_9AGAM</name>